<dbReference type="PANTHER" id="PTHR30036:SF7">
    <property type="entry name" value="ABC TRANSPORTER PERIPLASMIC-BINDING PROTEIN YPHF"/>
    <property type="match status" value="1"/>
</dbReference>
<name>E1QWZ7_OLSUV</name>
<dbReference type="OrthoDB" id="3189720at2"/>
<dbReference type="Proteomes" id="UP000000333">
    <property type="component" value="Chromosome"/>
</dbReference>
<dbReference type="PANTHER" id="PTHR30036">
    <property type="entry name" value="D-XYLOSE-BINDING PERIPLASMIC PROTEIN"/>
    <property type="match status" value="1"/>
</dbReference>
<sequence length="430" mass="44487">MRYNYGQTRGGWRRALVGVIPGGLLHMGYLTRSDFLRLSGLATAGICAQALLSSCSPGTTTPAATTAAEAPGTDGVKMGVSIWSSTDPLGALSVDIIRQAANALGAEVVVVDHAYVPERVTASVETLAAAGCDGIVVCNATNAEMASIIRSCDDNDVYVTQFYRHIREDGQEAGPTGVRALAEASRRYVGAVHGDEAACGVALMQALLEKGGPSGGGARHVGLVGWVEGDVAFQQRLGGLQQALDEWNAAHPDDTATLFDPIYAGLTAGGGARAVESLANAHLDMDALVVAGGGGDPLVGALGWLERAGRVGQVSVVACDFPDDLADRLASGEVLMAAGGDLCDPLFALVLTYQAVTGKLIVSEGDLGRELVVPHVHVSDAEGYAAFEASFLDRPPCSDDEVRGLADLSFEGLRERAEDLVQDRAVAGDN</sequence>
<dbReference type="HOGENOM" id="CLU_715174_0_0_11"/>
<comment type="similarity">
    <text evidence="2">Belongs to the bacterial solute-binding protein 2 family.</text>
</comment>
<evidence type="ECO:0000256" key="1">
    <source>
        <dbReference type="ARBA" id="ARBA00004196"/>
    </source>
</evidence>
<dbReference type="Gene3D" id="3.40.50.2300">
    <property type="match status" value="2"/>
</dbReference>
<dbReference type="KEGG" id="ols:Olsu_1551"/>
<dbReference type="InterPro" id="IPR028082">
    <property type="entry name" value="Peripla_BP_I"/>
</dbReference>
<dbReference type="GeneID" id="78512936"/>
<reference evidence="4 5" key="1">
    <citation type="journal article" date="2010" name="Stand. Genomic Sci.">
        <title>Complete genome sequence of Olsenella uli type strain (VPI D76D-27C).</title>
        <authorList>
            <person name="Goker M."/>
            <person name="Held B."/>
            <person name="Lucas S."/>
            <person name="Nolan M."/>
            <person name="Yasawong M."/>
            <person name="Glavina Del Rio T."/>
            <person name="Tice H."/>
            <person name="Cheng J.F."/>
            <person name="Bruce D."/>
            <person name="Detter J.C."/>
            <person name="Tapia R."/>
            <person name="Han C."/>
            <person name="Goodwin L."/>
            <person name="Pitluck S."/>
            <person name="Liolios K."/>
            <person name="Ivanova N."/>
            <person name="Mavromatis K."/>
            <person name="Mikhailova N."/>
            <person name="Pati A."/>
            <person name="Chen A."/>
            <person name="Palaniappan K."/>
            <person name="Land M."/>
            <person name="Hauser L."/>
            <person name="Chang Y.J."/>
            <person name="Jeffries C.D."/>
            <person name="Rohde M."/>
            <person name="Sikorski J."/>
            <person name="Pukall R."/>
            <person name="Woyke T."/>
            <person name="Bristow J."/>
            <person name="Eisen J.A."/>
            <person name="Markowitz V."/>
            <person name="Hugenholtz P."/>
            <person name="Kyrpides N.C."/>
            <person name="Klenk H.P."/>
            <person name="Lapidus A."/>
        </authorList>
    </citation>
    <scope>NUCLEOTIDE SEQUENCE [LARGE SCALE GENOMIC DNA]</scope>
    <source>
        <strain evidence="5">ATCC 49627 / DSM 7084 / CIP 109912 / JCM 12494 / NCIMB 702895 / VPI D76D-27C</strain>
    </source>
</reference>
<dbReference type="AlphaFoldDB" id="E1QWZ7"/>
<dbReference type="PATRIC" id="fig|633147.7.peg.1249"/>
<dbReference type="Pfam" id="PF13407">
    <property type="entry name" value="Peripla_BP_4"/>
    <property type="match status" value="1"/>
</dbReference>
<proteinExistence type="inferred from homology"/>
<evidence type="ECO:0000259" key="3">
    <source>
        <dbReference type="Pfam" id="PF13407"/>
    </source>
</evidence>
<evidence type="ECO:0000256" key="2">
    <source>
        <dbReference type="ARBA" id="ARBA00007639"/>
    </source>
</evidence>
<dbReference type="GO" id="GO:0030288">
    <property type="term" value="C:outer membrane-bounded periplasmic space"/>
    <property type="evidence" value="ECO:0007669"/>
    <property type="project" value="TreeGrafter"/>
</dbReference>
<protein>
    <recommendedName>
        <fullName evidence="3">Periplasmic binding protein domain-containing protein</fullName>
    </recommendedName>
</protein>
<organism evidence="4 5">
    <name type="scientific">Olsenella uli (strain ATCC 49627 / DSM 7084 / CCUG 31166 / CIP 109912 / JCM 12494 / LMG 11480 / NCIMB 702895 / VPI D76D-27C)</name>
    <name type="common">Lactobacillus uli</name>
    <dbReference type="NCBI Taxonomy" id="633147"/>
    <lineage>
        <taxon>Bacteria</taxon>
        <taxon>Bacillati</taxon>
        <taxon>Actinomycetota</taxon>
        <taxon>Coriobacteriia</taxon>
        <taxon>Coriobacteriales</taxon>
        <taxon>Atopobiaceae</taxon>
        <taxon>Olsenella</taxon>
    </lineage>
</organism>
<dbReference type="GO" id="GO:0030246">
    <property type="term" value="F:carbohydrate binding"/>
    <property type="evidence" value="ECO:0007669"/>
    <property type="project" value="TreeGrafter"/>
</dbReference>
<comment type="subcellular location">
    <subcellularLocation>
        <location evidence="1">Cell envelope</location>
    </subcellularLocation>
</comment>
<evidence type="ECO:0000313" key="4">
    <source>
        <dbReference type="EMBL" id="ADK68650.1"/>
    </source>
</evidence>
<keyword evidence="5" id="KW-1185">Reference proteome</keyword>
<dbReference type="SUPFAM" id="SSF53822">
    <property type="entry name" value="Periplasmic binding protein-like I"/>
    <property type="match status" value="1"/>
</dbReference>
<dbReference type="EMBL" id="CP002106">
    <property type="protein sequence ID" value="ADK68650.1"/>
    <property type="molecule type" value="Genomic_DNA"/>
</dbReference>
<accession>E1QWZ7</accession>
<dbReference type="RefSeq" id="WP_013252402.1">
    <property type="nucleotide sequence ID" value="NC_014363.1"/>
</dbReference>
<evidence type="ECO:0000313" key="5">
    <source>
        <dbReference type="Proteomes" id="UP000000333"/>
    </source>
</evidence>
<feature type="domain" description="Periplasmic binding protein" evidence="3">
    <location>
        <begin position="94"/>
        <end position="338"/>
    </location>
</feature>
<dbReference type="InterPro" id="IPR050555">
    <property type="entry name" value="Bact_Solute-Bind_Prot2"/>
</dbReference>
<gene>
    <name evidence="4" type="ordered locus">Olsu_1551</name>
</gene>
<dbReference type="STRING" id="633147.Olsu_1551"/>
<dbReference type="InterPro" id="IPR025997">
    <property type="entry name" value="SBP_2_dom"/>
</dbReference>
<dbReference type="eggNOG" id="COG1879">
    <property type="taxonomic scope" value="Bacteria"/>
</dbReference>